<keyword evidence="1" id="KW-1133">Transmembrane helix</keyword>
<dbReference type="Proteomes" id="UP000175989">
    <property type="component" value="Unassembled WGS sequence"/>
</dbReference>
<gene>
    <name evidence="2" type="ORF">DUPY_28070</name>
</gene>
<feature type="transmembrane region" description="Helical" evidence="1">
    <location>
        <begin position="40"/>
        <end position="57"/>
    </location>
</feature>
<organism evidence="2 3">
    <name type="scientific">Duganella phyllosphaerae</name>
    <dbReference type="NCBI Taxonomy" id="762836"/>
    <lineage>
        <taxon>Bacteria</taxon>
        <taxon>Pseudomonadati</taxon>
        <taxon>Pseudomonadota</taxon>
        <taxon>Betaproteobacteria</taxon>
        <taxon>Burkholderiales</taxon>
        <taxon>Oxalobacteraceae</taxon>
        <taxon>Telluria group</taxon>
        <taxon>Duganella</taxon>
    </lineage>
</organism>
<evidence type="ECO:0000256" key="1">
    <source>
        <dbReference type="SAM" id="Phobius"/>
    </source>
</evidence>
<proteinExistence type="predicted"/>
<keyword evidence="3" id="KW-1185">Reference proteome</keyword>
<feature type="transmembrane region" description="Helical" evidence="1">
    <location>
        <begin position="12"/>
        <end position="34"/>
    </location>
</feature>
<dbReference type="AlphaFoldDB" id="A0A1E7WIY1"/>
<reference evidence="3" key="1">
    <citation type="journal article" date="2016" name="Front. Microbiol.">
        <title>Molecular Keys to the Janthinobacterium and Duganella spp. Interaction with the Plant Pathogen Fusarium graminearum.</title>
        <authorList>
            <person name="Haack F.S."/>
            <person name="Poehlein A."/>
            <person name="Kroger C."/>
            <person name="Voigt C.A."/>
            <person name="Piepenbring M."/>
            <person name="Bode H.B."/>
            <person name="Daniel R."/>
            <person name="Schafer W."/>
            <person name="Streit W.R."/>
        </authorList>
    </citation>
    <scope>NUCLEOTIDE SEQUENCE [LARGE SCALE GENOMIC DNA]</scope>
    <source>
        <strain evidence="3">T54</strain>
    </source>
</reference>
<dbReference type="EMBL" id="LROM01000090">
    <property type="protein sequence ID" value="OEZ98627.1"/>
    <property type="molecule type" value="Genomic_DNA"/>
</dbReference>
<accession>A0A1E7WIY1</accession>
<protein>
    <submittedName>
        <fullName evidence="2">Uncharacterized protein</fullName>
    </submittedName>
</protein>
<keyword evidence="1" id="KW-0472">Membrane</keyword>
<comment type="caution">
    <text evidence="2">The sequence shown here is derived from an EMBL/GenBank/DDBJ whole genome shotgun (WGS) entry which is preliminary data.</text>
</comment>
<keyword evidence="1" id="KW-0812">Transmembrane</keyword>
<evidence type="ECO:0000313" key="3">
    <source>
        <dbReference type="Proteomes" id="UP000175989"/>
    </source>
</evidence>
<sequence length="79" mass="7956">MMVVAADAMGVAVIVSMIVVRAVILVIVAVVMVVMVVPGVAAVAAVVVMLAHASFPFDGSAICSSISLRTSLIWASAAE</sequence>
<name>A0A1E7WIY1_9BURK</name>
<evidence type="ECO:0000313" key="2">
    <source>
        <dbReference type="EMBL" id="OEZ98627.1"/>
    </source>
</evidence>